<dbReference type="Pfam" id="PF14420">
    <property type="entry name" value="Clr5"/>
    <property type="match status" value="1"/>
</dbReference>
<accession>A0AAN8RS37</accession>
<comment type="caution">
    <text evidence="3">The sequence shown here is derived from an EMBL/GenBank/DDBJ whole genome shotgun (WGS) entry which is preliminary data.</text>
</comment>
<dbReference type="PANTHER" id="PTHR38788:SF3">
    <property type="entry name" value="CLR5 DOMAIN-CONTAINING PROTEIN"/>
    <property type="match status" value="1"/>
</dbReference>
<evidence type="ECO:0000313" key="4">
    <source>
        <dbReference type="Proteomes" id="UP001307849"/>
    </source>
</evidence>
<protein>
    <recommendedName>
        <fullName evidence="2">Clr5 domain-containing protein</fullName>
    </recommendedName>
</protein>
<sequence>MAEQHSNSGILANGRRARLTAEVWELYKARIRQLYLEQDKSAADTIRIIENESGFAPSVAQFNHQVKIWGLRKNLSEQDLDFIENRKRQRDKEGKKSLIALCDIPINIDDLPRKRQRKFYPIQKRFQGKNNAETVCPSTPPGLFVGTPPPRSPLQARSPSPFSWLVEEFGEILDPQSFPFTINPLYLKTPSYSFETILIKTRANFLKDLSSTSRRNQDIEQRNIFAPSSIKGYQLRNLTSPFNIIHGRLALEDLMSILKVQIIRLGNNVDEVQVQSEILDTLLQSNLLTAHMPVLSQLLQVDNAMVNSFVIQLFYSAARTGILDPLRLILQLYDQNTHHKAFWQNNRHLIIATATQFALERQQGAGFSLLLSTGFDVNTSPLSPISKSLLHTAVMVGDIDAVRELIRCGAKDIFDKDLATCLRNGYIEQLEDMGYSWAKTVRQYANLSYEAPTENSLHLAIILHKKDITELLLSRVEEGMRSFTYSEVDPSKLHFHAVLVDDSELLQYILNSTDLAIDIEEERATGATARGETALVSAVSKMRQRCVKTLLENGADPKALINRADLFLYKWDKTREFLDEMELTGVASKIEKILKEIASRKATISQWGWGNRGVPIDIRGSFPDIGRNKAEVFRYIDIIFGAYNKKGAEFKYTICVFEHLVKEIKFSIWEEEEKIYINMIGIPWDSDNVSDIASVVGHIDKCLGVRIGIVHSIIEVFESLPLSQKQELLNRGIQYSFPLHTRREETLLEWERSCMDRVDFMTGEVYRKALNDRGDDNGDGDSEGDDDIEFYGRICYKLNFASAMSRLRKLDAQLKLKEFGELDFILEWALSVSNAQFLRNLVALCLPYINSLTLIQRQALLRLAVRQGFQVVVEKILNSVDGASCVTDMVLREAVSSDDTAIFDIIMDVYDLQPPSPNVIEPILVIPICSAHLHKVMRMVGTEGFRVDLLFGDTFTCIELAARLGRIDITQVLLNKVASRNLDCAINAALDSGHFALAEMIEAASENGLNADASEHASPVLSPQPNNSLDQLLIPSVRGSTDGSSGGVARCVADKHPTELSIGTARFVNDPSQTM</sequence>
<evidence type="ECO:0000259" key="2">
    <source>
        <dbReference type="Pfam" id="PF14420"/>
    </source>
</evidence>
<dbReference type="Pfam" id="PF00023">
    <property type="entry name" value="Ank"/>
    <property type="match status" value="1"/>
</dbReference>
<keyword evidence="4" id="KW-1185">Reference proteome</keyword>
<dbReference type="InterPro" id="IPR036770">
    <property type="entry name" value="Ankyrin_rpt-contain_sf"/>
</dbReference>
<dbReference type="Gene3D" id="1.25.40.20">
    <property type="entry name" value="Ankyrin repeat-containing domain"/>
    <property type="match status" value="2"/>
</dbReference>
<dbReference type="PROSITE" id="PS50088">
    <property type="entry name" value="ANK_REPEAT"/>
    <property type="match status" value="1"/>
</dbReference>
<organism evidence="3 4">
    <name type="scientific">Arthrobotrys conoides</name>
    <dbReference type="NCBI Taxonomy" id="74498"/>
    <lineage>
        <taxon>Eukaryota</taxon>
        <taxon>Fungi</taxon>
        <taxon>Dikarya</taxon>
        <taxon>Ascomycota</taxon>
        <taxon>Pezizomycotina</taxon>
        <taxon>Orbiliomycetes</taxon>
        <taxon>Orbiliales</taxon>
        <taxon>Orbiliaceae</taxon>
        <taxon>Arthrobotrys</taxon>
    </lineage>
</organism>
<dbReference type="SUPFAM" id="SSF48403">
    <property type="entry name" value="Ankyrin repeat"/>
    <property type="match status" value="1"/>
</dbReference>
<dbReference type="EMBL" id="JAVHJM010000009">
    <property type="protein sequence ID" value="KAK6506580.1"/>
    <property type="molecule type" value="Genomic_DNA"/>
</dbReference>
<reference evidence="3 4" key="1">
    <citation type="submission" date="2019-10" db="EMBL/GenBank/DDBJ databases">
        <authorList>
            <person name="Palmer J.M."/>
        </authorList>
    </citation>
    <scope>NUCLEOTIDE SEQUENCE [LARGE SCALE GENOMIC DNA]</scope>
    <source>
        <strain evidence="3 4">TWF506</strain>
    </source>
</reference>
<dbReference type="AlphaFoldDB" id="A0AAN8RS37"/>
<name>A0AAN8RS37_9PEZI</name>
<feature type="repeat" description="ANK" evidence="1">
    <location>
        <begin position="530"/>
        <end position="562"/>
    </location>
</feature>
<proteinExistence type="predicted"/>
<dbReference type="InterPro" id="IPR002110">
    <property type="entry name" value="Ankyrin_rpt"/>
</dbReference>
<dbReference type="SMART" id="SM00248">
    <property type="entry name" value="ANK"/>
    <property type="match status" value="3"/>
</dbReference>
<dbReference type="InterPro" id="IPR025676">
    <property type="entry name" value="Clr5_dom"/>
</dbReference>
<evidence type="ECO:0000313" key="3">
    <source>
        <dbReference type="EMBL" id="KAK6506580.1"/>
    </source>
</evidence>
<evidence type="ECO:0000256" key="1">
    <source>
        <dbReference type="PROSITE-ProRule" id="PRU00023"/>
    </source>
</evidence>
<keyword evidence="1" id="KW-0040">ANK repeat</keyword>
<gene>
    <name evidence="3" type="ORF">TWF506_011486</name>
</gene>
<dbReference type="Proteomes" id="UP001307849">
    <property type="component" value="Unassembled WGS sequence"/>
</dbReference>
<feature type="domain" description="Clr5" evidence="2">
    <location>
        <begin position="21"/>
        <end position="73"/>
    </location>
</feature>
<dbReference type="PANTHER" id="PTHR38788">
    <property type="entry name" value="CLR5 DOMAIN-CONTAINING PROTEIN"/>
    <property type="match status" value="1"/>
</dbReference>